<keyword evidence="1" id="KW-0472">Membrane</keyword>
<dbReference type="AlphaFoldDB" id="A0A0R2F5G6"/>
<proteinExistence type="predicted"/>
<comment type="caution">
    <text evidence="2">The sequence shown here is derived from an EMBL/GenBank/DDBJ whole genome shotgun (WGS) entry which is preliminary data.</text>
</comment>
<keyword evidence="1" id="KW-1133">Transmembrane helix</keyword>
<gene>
    <name evidence="2" type="ORF">FC75_GL001747</name>
</gene>
<sequence length="69" mass="7661">MMIMWKTIAGIALILLGAWQVYLSFRFRHTLTRRTDPNAATFSPFGLAYSFFIGLVFAGMGVALLLGAF</sequence>
<dbReference type="PATRIC" id="fig|1423730.4.peg.1823"/>
<protein>
    <recommendedName>
        <fullName evidence="4">Immunity protein</fullName>
    </recommendedName>
</protein>
<keyword evidence="3" id="KW-1185">Reference proteome</keyword>
<evidence type="ECO:0000313" key="3">
    <source>
        <dbReference type="Proteomes" id="UP000050865"/>
    </source>
</evidence>
<keyword evidence="1" id="KW-0812">Transmembrane</keyword>
<evidence type="ECO:0000256" key="1">
    <source>
        <dbReference type="SAM" id="Phobius"/>
    </source>
</evidence>
<dbReference type="EMBL" id="AYZJ01000030">
    <property type="protein sequence ID" value="KRN22699.1"/>
    <property type="molecule type" value="Genomic_DNA"/>
</dbReference>
<feature type="transmembrane region" description="Helical" evidence="1">
    <location>
        <begin position="47"/>
        <end position="68"/>
    </location>
</feature>
<dbReference type="Proteomes" id="UP000050865">
    <property type="component" value="Unassembled WGS sequence"/>
</dbReference>
<evidence type="ECO:0000313" key="2">
    <source>
        <dbReference type="EMBL" id="KRN22699.1"/>
    </source>
</evidence>
<dbReference type="STRING" id="1423730.FC75_GL001747"/>
<evidence type="ECO:0008006" key="4">
    <source>
        <dbReference type="Google" id="ProtNLM"/>
    </source>
</evidence>
<name>A0A0R2F5G6_9LACO</name>
<accession>A0A0R2F5G6</accession>
<reference evidence="2 3" key="1">
    <citation type="journal article" date="2015" name="Genome Announc.">
        <title>Expanding the biotechnology potential of lactobacilli through comparative genomics of 213 strains and associated genera.</title>
        <authorList>
            <person name="Sun Z."/>
            <person name="Harris H.M."/>
            <person name="McCann A."/>
            <person name="Guo C."/>
            <person name="Argimon S."/>
            <person name="Zhang W."/>
            <person name="Yang X."/>
            <person name="Jeffery I.B."/>
            <person name="Cooney J.C."/>
            <person name="Kagawa T.F."/>
            <person name="Liu W."/>
            <person name="Song Y."/>
            <person name="Salvetti E."/>
            <person name="Wrobel A."/>
            <person name="Rasinkangas P."/>
            <person name="Parkhill J."/>
            <person name="Rea M.C."/>
            <person name="O'Sullivan O."/>
            <person name="Ritari J."/>
            <person name="Douillard F.P."/>
            <person name="Paul Ross R."/>
            <person name="Yang R."/>
            <person name="Briner A.E."/>
            <person name="Felis G.E."/>
            <person name="de Vos W.M."/>
            <person name="Barrangou R."/>
            <person name="Klaenhammer T.R."/>
            <person name="Caufield P.W."/>
            <person name="Cui Y."/>
            <person name="Zhang H."/>
            <person name="O'Toole P.W."/>
        </authorList>
    </citation>
    <scope>NUCLEOTIDE SEQUENCE [LARGE SCALE GENOMIC DNA]</scope>
    <source>
        <strain evidence="2 3">DSM 22697</strain>
    </source>
</reference>
<organism evidence="2 3">
    <name type="scientific">Lacticaseibacillus camelliae DSM 22697 = JCM 13995</name>
    <dbReference type="NCBI Taxonomy" id="1423730"/>
    <lineage>
        <taxon>Bacteria</taxon>
        <taxon>Bacillati</taxon>
        <taxon>Bacillota</taxon>
        <taxon>Bacilli</taxon>
        <taxon>Lactobacillales</taxon>
        <taxon>Lactobacillaceae</taxon>
        <taxon>Lacticaseibacillus</taxon>
    </lineage>
</organism>